<accession>A0A255DHU7</accession>
<keyword evidence="2" id="KW-1185">Reference proteome</keyword>
<dbReference type="Proteomes" id="UP000216063">
    <property type="component" value="Unassembled WGS sequence"/>
</dbReference>
<comment type="caution">
    <text evidence="1">The sequence shown here is derived from an EMBL/GenBank/DDBJ whole genome shotgun (WGS) entry which is preliminary data.</text>
</comment>
<gene>
    <name evidence="1" type="ORF">CG716_16595</name>
</gene>
<dbReference type="RefSeq" id="WP_094481473.1">
    <property type="nucleotide sequence ID" value="NZ_NOZR01000013.1"/>
</dbReference>
<dbReference type="InterPro" id="IPR029032">
    <property type="entry name" value="AhpD-like"/>
</dbReference>
<dbReference type="OrthoDB" id="4686467at2"/>
<dbReference type="EMBL" id="NOZR01000013">
    <property type="protein sequence ID" value="OYN78221.1"/>
    <property type="molecule type" value="Genomic_DNA"/>
</dbReference>
<dbReference type="AlphaFoldDB" id="A0A255DHU7"/>
<evidence type="ECO:0008006" key="3">
    <source>
        <dbReference type="Google" id="ProtNLM"/>
    </source>
</evidence>
<evidence type="ECO:0000313" key="1">
    <source>
        <dbReference type="EMBL" id="OYN78221.1"/>
    </source>
</evidence>
<name>A0A255DHU7_9MYCO</name>
<reference evidence="1 2" key="1">
    <citation type="submission" date="2017-07" db="EMBL/GenBank/DDBJ databases">
        <title>The new phylogeny of genus Mycobacterium.</title>
        <authorList>
            <person name="Tortoli E."/>
            <person name="Trovato A."/>
            <person name="Cirillo D.M."/>
        </authorList>
    </citation>
    <scope>NUCLEOTIDE SEQUENCE [LARGE SCALE GENOMIC DNA]</scope>
    <source>
        <strain evidence="1 2">ATCC 33027</strain>
    </source>
</reference>
<sequence length="282" mass="30392">MADDLDAVLTELVVQSPADQQRLVGLIRAICGDTLSLTPLPAQTPVSAPGSDAEKVVAEFAEQFSVDVSAISDRQREALTTVLGAGTFGAVAQMFFADFLPRVRNGLEILGLPVSWVPDEPVWDPDIDAADVLFNQLLPGVARLRSLDPVTTEVVRLRGAVAHNCRLCKSLRESNALDAGGSESMYDDIEHFESSELLSDAHKAALRYADALIWSPGRISPAVAAGVREHFSHEQARELTLDVMRNASNKIAVSLKADQARVAEGTDRYVIDADGQTVFAEL</sequence>
<dbReference type="Gene3D" id="1.20.1290.10">
    <property type="entry name" value="AhpD-like"/>
    <property type="match status" value="1"/>
</dbReference>
<proteinExistence type="predicted"/>
<organism evidence="1 2">
    <name type="scientific">Mycolicibacterium sphagni</name>
    <dbReference type="NCBI Taxonomy" id="1786"/>
    <lineage>
        <taxon>Bacteria</taxon>
        <taxon>Bacillati</taxon>
        <taxon>Actinomycetota</taxon>
        <taxon>Actinomycetes</taxon>
        <taxon>Mycobacteriales</taxon>
        <taxon>Mycobacteriaceae</taxon>
        <taxon>Mycolicibacterium</taxon>
    </lineage>
</organism>
<protein>
    <recommendedName>
        <fullName evidence="3">Carboxymuconolactone decarboxylase family protein</fullName>
    </recommendedName>
</protein>
<evidence type="ECO:0000313" key="2">
    <source>
        <dbReference type="Proteomes" id="UP000216063"/>
    </source>
</evidence>
<dbReference type="SUPFAM" id="SSF69118">
    <property type="entry name" value="AhpD-like"/>
    <property type="match status" value="1"/>
</dbReference>